<dbReference type="AlphaFoldDB" id="A0A4X2KBQ9"/>
<dbReference type="GO" id="GO:0006694">
    <property type="term" value="P:steroid biosynthetic process"/>
    <property type="evidence" value="ECO:0007669"/>
    <property type="project" value="UniProtKB-KW"/>
</dbReference>
<reference evidence="23" key="2">
    <citation type="submission" date="2025-08" db="UniProtKB">
        <authorList>
            <consortium name="Ensembl"/>
        </authorList>
    </citation>
    <scope>IDENTIFICATION</scope>
</reference>
<dbReference type="InterPro" id="IPR036396">
    <property type="entry name" value="Cyt_P450_sf"/>
</dbReference>
<dbReference type="Gene3D" id="1.10.630.10">
    <property type="entry name" value="Cytochrome P450"/>
    <property type="match status" value="1"/>
</dbReference>
<reference evidence="24" key="1">
    <citation type="submission" date="2018-12" db="EMBL/GenBank/DDBJ databases">
        <authorList>
            <person name="Yazar S."/>
        </authorList>
    </citation>
    <scope>NUCLEOTIDE SEQUENCE [LARGE SCALE GENOMIC DNA]</scope>
</reference>
<dbReference type="Pfam" id="PF00067">
    <property type="entry name" value="p450"/>
    <property type="match status" value="1"/>
</dbReference>
<dbReference type="GO" id="GO:0004508">
    <property type="term" value="F:steroid 17-alpha-monooxygenase activity"/>
    <property type="evidence" value="ECO:0007669"/>
    <property type="project" value="TreeGrafter"/>
</dbReference>
<dbReference type="GO" id="GO:0005789">
    <property type="term" value="C:endoplasmic reticulum membrane"/>
    <property type="evidence" value="ECO:0007669"/>
    <property type="project" value="UniProtKB-SubCell"/>
</dbReference>
<reference evidence="23" key="3">
    <citation type="submission" date="2025-09" db="UniProtKB">
        <authorList>
            <consortium name="Ensembl"/>
        </authorList>
    </citation>
    <scope>IDENTIFICATION</scope>
</reference>
<keyword evidence="14" id="KW-0472">Membrane</keyword>
<dbReference type="Ensembl" id="ENSVURT00010007613.1">
    <property type="protein sequence ID" value="ENSVURP00010006742.1"/>
    <property type="gene ID" value="ENSVURG00010004106.1"/>
</dbReference>
<dbReference type="GO" id="GO:0020037">
    <property type="term" value="F:heme binding"/>
    <property type="evidence" value="ECO:0007669"/>
    <property type="project" value="InterPro"/>
</dbReference>
<evidence type="ECO:0000256" key="21">
    <source>
        <dbReference type="ARBA" id="ARBA00044304"/>
    </source>
</evidence>
<evidence type="ECO:0000256" key="8">
    <source>
        <dbReference type="ARBA" id="ARBA00022824"/>
    </source>
</evidence>
<keyword evidence="10" id="KW-0560">Oxidoreductase</keyword>
<evidence type="ECO:0000256" key="17">
    <source>
        <dbReference type="ARBA" id="ARBA00044116"/>
    </source>
</evidence>
<evidence type="ECO:0000256" key="10">
    <source>
        <dbReference type="ARBA" id="ARBA00023002"/>
    </source>
</evidence>
<dbReference type="PANTHER" id="PTHR24289">
    <property type="entry name" value="STEROID 17-ALPHA-HYDROXYLASE/17,20 LYASE"/>
    <property type="match status" value="1"/>
</dbReference>
<evidence type="ECO:0000256" key="12">
    <source>
        <dbReference type="ARBA" id="ARBA00023033"/>
    </source>
</evidence>
<evidence type="ECO:0000256" key="1">
    <source>
        <dbReference type="ARBA" id="ARBA00001970"/>
    </source>
</evidence>
<evidence type="ECO:0000256" key="5">
    <source>
        <dbReference type="ARBA" id="ARBA00022617"/>
    </source>
</evidence>
<keyword evidence="7" id="KW-0479">Metal-binding</keyword>
<keyword evidence="15" id="KW-0755">Steroidogenesis</keyword>
<evidence type="ECO:0000256" key="6">
    <source>
        <dbReference type="ARBA" id="ARBA00022665"/>
    </source>
</evidence>
<accession>A0A4X2KBQ9</accession>
<dbReference type="Proteomes" id="UP000314987">
    <property type="component" value="Unassembled WGS sequence"/>
</dbReference>
<evidence type="ECO:0000256" key="7">
    <source>
        <dbReference type="ARBA" id="ARBA00022723"/>
    </source>
</evidence>
<dbReference type="InterPro" id="IPR002401">
    <property type="entry name" value="Cyt_P450_E_grp-I"/>
</dbReference>
<comment type="cofactor">
    <cofactor evidence="1">
        <name>heme b</name>
        <dbReference type="ChEBI" id="CHEBI:60344"/>
    </cofactor>
</comment>
<evidence type="ECO:0000256" key="18">
    <source>
        <dbReference type="ARBA" id="ARBA00044217"/>
    </source>
</evidence>
<evidence type="ECO:0000256" key="2">
    <source>
        <dbReference type="ARBA" id="ARBA00004406"/>
    </source>
</evidence>
<proteinExistence type="inferred from homology"/>
<organism evidence="23 24">
    <name type="scientific">Vombatus ursinus</name>
    <name type="common">Common wombat</name>
    <dbReference type="NCBI Taxonomy" id="29139"/>
    <lineage>
        <taxon>Eukaryota</taxon>
        <taxon>Metazoa</taxon>
        <taxon>Chordata</taxon>
        <taxon>Craniata</taxon>
        <taxon>Vertebrata</taxon>
        <taxon>Euteleostomi</taxon>
        <taxon>Mammalia</taxon>
        <taxon>Metatheria</taxon>
        <taxon>Diprotodontia</taxon>
        <taxon>Vombatidae</taxon>
        <taxon>Vombatus</taxon>
    </lineage>
</organism>
<dbReference type="GO" id="GO:0005496">
    <property type="term" value="F:steroid binding"/>
    <property type="evidence" value="ECO:0007669"/>
    <property type="project" value="UniProtKB-KW"/>
</dbReference>
<evidence type="ECO:0000313" key="24">
    <source>
        <dbReference type="Proteomes" id="UP000314987"/>
    </source>
</evidence>
<evidence type="ECO:0000256" key="22">
    <source>
        <dbReference type="ARBA" id="ARBA00044342"/>
    </source>
</evidence>
<dbReference type="GO" id="GO:0042446">
    <property type="term" value="P:hormone biosynthetic process"/>
    <property type="evidence" value="ECO:0007669"/>
    <property type="project" value="TreeGrafter"/>
</dbReference>
<dbReference type="InterPro" id="IPR001128">
    <property type="entry name" value="Cyt_P450"/>
</dbReference>
<evidence type="ECO:0000256" key="9">
    <source>
        <dbReference type="ARBA" id="ARBA00022848"/>
    </source>
</evidence>
<evidence type="ECO:0000256" key="14">
    <source>
        <dbReference type="ARBA" id="ARBA00023136"/>
    </source>
</evidence>
<dbReference type="GO" id="GO:0004509">
    <property type="term" value="F:steroid 21-monooxygenase activity"/>
    <property type="evidence" value="ECO:0007669"/>
    <property type="project" value="UniProtKB-EC"/>
</dbReference>
<dbReference type="PRINTS" id="PR00463">
    <property type="entry name" value="EP450I"/>
</dbReference>
<keyword evidence="11" id="KW-0408">Iron</keyword>
<dbReference type="PANTHER" id="PTHR24289:SF17">
    <property type="entry name" value="STEROID 21-HYDROXYLASE ISOFORM X1"/>
    <property type="match status" value="1"/>
</dbReference>
<keyword evidence="13" id="KW-0446">Lipid-binding</keyword>
<evidence type="ECO:0000256" key="19">
    <source>
        <dbReference type="ARBA" id="ARBA00044265"/>
    </source>
</evidence>
<evidence type="ECO:0000256" key="4">
    <source>
        <dbReference type="ARBA" id="ARBA00010617"/>
    </source>
</evidence>
<dbReference type="SUPFAM" id="SSF48264">
    <property type="entry name" value="Cytochrome P450"/>
    <property type="match status" value="1"/>
</dbReference>
<dbReference type="GO" id="GO:0005506">
    <property type="term" value="F:iron ion binding"/>
    <property type="evidence" value="ECO:0007669"/>
    <property type="project" value="InterPro"/>
</dbReference>
<evidence type="ECO:0000256" key="11">
    <source>
        <dbReference type="ARBA" id="ARBA00023004"/>
    </source>
</evidence>
<keyword evidence="9" id="KW-0492">Microsome</keyword>
<sequence>WLCLGIILYKNISLTVSPHHFPPLVPGFLHLIQADLPSHFLSLAQKYGPLYRFHLGIQDVVVLNSKKAIEEAFIKKWMDFSGRPQTFTKLRTSSCIFTSKEAGAVGSESLDLGF</sequence>
<comment type="similarity">
    <text evidence="4">Belongs to the cytochrome P450 family.</text>
</comment>
<dbReference type="EC" id="1.14.14.16" evidence="16"/>
<evidence type="ECO:0000256" key="20">
    <source>
        <dbReference type="ARBA" id="ARBA00044282"/>
    </source>
</evidence>
<keyword evidence="8" id="KW-0256">Endoplasmic reticulum</keyword>
<keyword evidence="6" id="KW-0754">Steroid-binding</keyword>
<protein>
    <recommendedName>
        <fullName evidence="17">Steroid 21-hydroxylase</fullName>
        <ecNumber evidence="16">1.14.14.16</ecNumber>
    </recommendedName>
    <alternativeName>
        <fullName evidence="21">21-OHase</fullName>
    </alternativeName>
    <alternativeName>
        <fullName evidence="18">Cytochrome P-450c21</fullName>
    </alternativeName>
    <alternativeName>
        <fullName evidence="22">Cytochrome P450 21</fullName>
    </alternativeName>
    <alternativeName>
        <fullName evidence="20">Cytochrome P450 XXI</fullName>
    </alternativeName>
    <alternativeName>
        <fullName evidence="19">Cytochrome P450-C21</fullName>
    </alternativeName>
</protein>
<dbReference type="GO" id="GO:0042448">
    <property type="term" value="P:progesterone metabolic process"/>
    <property type="evidence" value="ECO:0007669"/>
    <property type="project" value="TreeGrafter"/>
</dbReference>
<comment type="subcellular location">
    <subcellularLocation>
        <location evidence="2">Endoplasmic reticulum membrane</location>
        <topology evidence="2">Peripheral membrane protein</topology>
    </subcellularLocation>
    <subcellularLocation>
        <location evidence="3">Microsome membrane</location>
    </subcellularLocation>
</comment>
<keyword evidence="12" id="KW-0503">Monooxygenase</keyword>
<evidence type="ECO:0000256" key="13">
    <source>
        <dbReference type="ARBA" id="ARBA00023121"/>
    </source>
</evidence>
<keyword evidence="24" id="KW-1185">Reference proteome</keyword>
<evidence type="ECO:0000313" key="23">
    <source>
        <dbReference type="Ensembl" id="ENSVURP00010006742.1"/>
    </source>
</evidence>
<gene>
    <name evidence="23" type="primary">CYP21A2</name>
</gene>
<keyword evidence="5" id="KW-0349">Heme</keyword>
<name>A0A4X2KBQ9_VOMUR</name>
<dbReference type="GeneTree" id="ENSGT00940000158338"/>
<evidence type="ECO:0000256" key="3">
    <source>
        <dbReference type="ARBA" id="ARBA00004524"/>
    </source>
</evidence>
<evidence type="ECO:0000256" key="15">
    <source>
        <dbReference type="ARBA" id="ARBA00023250"/>
    </source>
</evidence>
<evidence type="ECO:0000256" key="16">
    <source>
        <dbReference type="ARBA" id="ARBA00044040"/>
    </source>
</evidence>